<comment type="caution">
    <text evidence="2">The sequence shown here is derived from an EMBL/GenBank/DDBJ whole genome shotgun (WGS) entry which is preliminary data.</text>
</comment>
<name>A0ABS7NCW7_9RHOB</name>
<sequence length="91" mass="10056">MKDMAAEAEGLGNIFRHLWLLRAVAQAAGVDLDREMRAGRLSGLEYARMVTACRGAGCSKSCALWLSARRDDAPAVPEFCPRADVFKRLMR</sequence>
<evidence type="ECO:0000259" key="1">
    <source>
        <dbReference type="Pfam" id="PF20056"/>
    </source>
</evidence>
<evidence type="ECO:0000313" key="2">
    <source>
        <dbReference type="EMBL" id="MBY6139033.1"/>
    </source>
</evidence>
<keyword evidence="3" id="KW-1185">Reference proteome</keyword>
<dbReference type="Pfam" id="PF20056">
    <property type="entry name" value="DUF6455"/>
    <property type="match status" value="1"/>
</dbReference>
<dbReference type="InterPro" id="IPR045601">
    <property type="entry name" value="DUF6455"/>
</dbReference>
<feature type="domain" description="DUF6455" evidence="1">
    <location>
        <begin position="11"/>
        <end position="90"/>
    </location>
</feature>
<gene>
    <name evidence="2" type="ORF">KUV26_06240</name>
</gene>
<dbReference type="EMBL" id="JAHVJA010000002">
    <property type="protein sequence ID" value="MBY6139033.1"/>
    <property type="molecule type" value="Genomic_DNA"/>
</dbReference>
<reference evidence="2 3" key="1">
    <citation type="submission" date="2021-06" db="EMBL/GenBank/DDBJ databases">
        <title>50 bacteria genomes isolated from Dapeng, Shenzhen, China.</title>
        <authorList>
            <person name="Zheng W."/>
            <person name="Yu S."/>
            <person name="Huang Y."/>
        </authorList>
    </citation>
    <scope>NUCLEOTIDE SEQUENCE [LARGE SCALE GENOMIC DNA]</scope>
    <source>
        <strain evidence="2 3">DP1N14-2</strain>
    </source>
</reference>
<evidence type="ECO:0000313" key="3">
    <source>
        <dbReference type="Proteomes" id="UP000766629"/>
    </source>
</evidence>
<organism evidence="2 3">
    <name type="scientific">Leisingera daeponensis</name>
    <dbReference type="NCBI Taxonomy" id="405746"/>
    <lineage>
        <taxon>Bacteria</taxon>
        <taxon>Pseudomonadati</taxon>
        <taxon>Pseudomonadota</taxon>
        <taxon>Alphaproteobacteria</taxon>
        <taxon>Rhodobacterales</taxon>
        <taxon>Roseobacteraceae</taxon>
        <taxon>Leisingera</taxon>
    </lineage>
</organism>
<protein>
    <recommendedName>
        <fullName evidence="1">DUF6455 domain-containing protein</fullName>
    </recommendedName>
</protein>
<proteinExistence type="predicted"/>
<dbReference type="RefSeq" id="WP_222507723.1">
    <property type="nucleotide sequence ID" value="NZ_JAHVJA010000002.1"/>
</dbReference>
<dbReference type="Proteomes" id="UP000766629">
    <property type="component" value="Unassembled WGS sequence"/>
</dbReference>
<accession>A0ABS7NCW7</accession>